<keyword evidence="3" id="KW-0238">DNA-binding</keyword>
<evidence type="ECO:0000256" key="3">
    <source>
        <dbReference type="ARBA" id="ARBA00023125"/>
    </source>
</evidence>
<evidence type="ECO:0000313" key="9">
    <source>
        <dbReference type="Proteomes" id="UP001610444"/>
    </source>
</evidence>
<dbReference type="Pfam" id="PF04082">
    <property type="entry name" value="Fungal_trans"/>
    <property type="match status" value="1"/>
</dbReference>
<dbReference type="PROSITE" id="PS50048">
    <property type="entry name" value="ZN2_CY6_FUNGAL_2"/>
    <property type="match status" value="1"/>
</dbReference>
<dbReference type="Proteomes" id="UP001610444">
    <property type="component" value="Unassembled WGS sequence"/>
</dbReference>
<keyword evidence="4" id="KW-0804">Transcription</keyword>
<keyword evidence="2" id="KW-0805">Transcription regulation</keyword>
<evidence type="ECO:0000256" key="4">
    <source>
        <dbReference type="ARBA" id="ARBA00023163"/>
    </source>
</evidence>
<organism evidence="8 9">
    <name type="scientific">Aspergillus pseudodeflectus</name>
    <dbReference type="NCBI Taxonomy" id="176178"/>
    <lineage>
        <taxon>Eukaryota</taxon>
        <taxon>Fungi</taxon>
        <taxon>Dikarya</taxon>
        <taxon>Ascomycota</taxon>
        <taxon>Pezizomycotina</taxon>
        <taxon>Eurotiomycetes</taxon>
        <taxon>Eurotiomycetidae</taxon>
        <taxon>Eurotiales</taxon>
        <taxon>Aspergillaceae</taxon>
        <taxon>Aspergillus</taxon>
        <taxon>Aspergillus subgen. Nidulantes</taxon>
    </lineage>
</organism>
<dbReference type="Gene3D" id="4.10.240.10">
    <property type="entry name" value="Zn(2)-C6 fungal-type DNA-binding domain"/>
    <property type="match status" value="1"/>
</dbReference>
<reference evidence="8 9" key="1">
    <citation type="submission" date="2024-07" db="EMBL/GenBank/DDBJ databases">
        <title>Section-level genome sequencing and comparative genomics of Aspergillus sections Usti and Cavernicolus.</title>
        <authorList>
            <consortium name="Lawrence Berkeley National Laboratory"/>
            <person name="Nybo J.L."/>
            <person name="Vesth T.C."/>
            <person name="Theobald S."/>
            <person name="Frisvad J.C."/>
            <person name="Larsen T.O."/>
            <person name="Kjaerboelling I."/>
            <person name="Rothschild-Mancinelli K."/>
            <person name="Lyhne E.K."/>
            <person name="Kogle M.E."/>
            <person name="Barry K."/>
            <person name="Clum A."/>
            <person name="Na H."/>
            <person name="Ledsgaard L."/>
            <person name="Lin J."/>
            <person name="Lipzen A."/>
            <person name="Kuo A."/>
            <person name="Riley R."/>
            <person name="Mondo S."/>
            <person name="LaButti K."/>
            <person name="Haridas S."/>
            <person name="Pangalinan J."/>
            <person name="Salamov A.A."/>
            <person name="Simmons B.A."/>
            <person name="Magnuson J.K."/>
            <person name="Chen J."/>
            <person name="Drula E."/>
            <person name="Henrissat B."/>
            <person name="Wiebenga A."/>
            <person name="Lubbers R.J."/>
            <person name="Gomes A.C."/>
            <person name="Macurrencykelacurrency M.R."/>
            <person name="Stajich J."/>
            <person name="Grigoriev I.V."/>
            <person name="Mortensen U.H."/>
            <person name="De vries R.P."/>
            <person name="Baker S.E."/>
            <person name="Andersen M.R."/>
        </authorList>
    </citation>
    <scope>NUCLEOTIDE SEQUENCE [LARGE SCALE GENOMIC DNA]</scope>
    <source>
        <strain evidence="8 9">CBS 756.74</strain>
    </source>
</reference>
<dbReference type="InterPro" id="IPR036864">
    <property type="entry name" value="Zn2-C6_fun-type_DNA-bd_sf"/>
</dbReference>
<dbReference type="CDD" id="cd12148">
    <property type="entry name" value="fungal_TF_MHR"/>
    <property type="match status" value="1"/>
</dbReference>
<accession>A0ABR4KDX6</accession>
<evidence type="ECO:0000256" key="5">
    <source>
        <dbReference type="ARBA" id="ARBA00023242"/>
    </source>
</evidence>
<dbReference type="GeneID" id="98160744"/>
<dbReference type="Pfam" id="PF00172">
    <property type="entry name" value="Zn_clus"/>
    <property type="match status" value="1"/>
</dbReference>
<feature type="region of interest" description="Disordered" evidence="6">
    <location>
        <begin position="581"/>
        <end position="650"/>
    </location>
</feature>
<keyword evidence="5" id="KW-0539">Nucleus</keyword>
<dbReference type="SMART" id="SM00066">
    <property type="entry name" value="GAL4"/>
    <property type="match status" value="1"/>
</dbReference>
<keyword evidence="9" id="KW-1185">Reference proteome</keyword>
<proteinExistence type="predicted"/>
<feature type="region of interest" description="Disordered" evidence="6">
    <location>
        <begin position="1"/>
        <end position="21"/>
    </location>
</feature>
<dbReference type="EMBL" id="JBFXLR010000020">
    <property type="protein sequence ID" value="KAL2850474.1"/>
    <property type="molecule type" value="Genomic_DNA"/>
</dbReference>
<dbReference type="PANTHER" id="PTHR47424">
    <property type="entry name" value="REGULATORY PROTEIN GAL4"/>
    <property type="match status" value="1"/>
</dbReference>
<keyword evidence="1" id="KW-0479">Metal-binding</keyword>
<dbReference type="CDD" id="cd00067">
    <property type="entry name" value="GAL4"/>
    <property type="match status" value="1"/>
</dbReference>
<evidence type="ECO:0000259" key="7">
    <source>
        <dbReference type="PROSITE" id="PS50048"/>
    </source>
</evidence>
<feature type="compositionally biased region" description="Low complexity" evidence="6">
    <location>
        <begin position="597"/>
        <end position="615"/>
    </location>
</feature>
<dbReference type="SMART" id="SM00906">
    <property type="entry name" value="Fungal_trans"/>
    <property type="match status" value="1"/>
</dbReference>
<dbReference type="InterPro" id="IPR001138">
    <property type="entry name" value="Zn2Cys6_DnaBD"/>
</dbReference>
<name>A0ABR4KDX6_9EURO</name>
<gene>
    <name evidence="8" type="ORF">BJX68DRAFT_266682</name>
</gene>
<evidence type="ECO:0000313" key="8">
    <source>
        <dbReference type="EMBL" id="KAL2850474.1"/>
    </source>
</evidence>
<evidence type="ECO:0000256" key="1">
    <source>
        <dbReference type="ARBA" id="ARBA00022723"/>
    </source>
</evidence>
<evidence type="ECO:0000256" key="6">
    <source>
        <dbReference type="SAM" id="MobiDB-lite"/>
    </source>
</evidence>
<feature type="region of interest" description="Disordered" evidence="6">
    <location>
        <begin position="54"/>
        <end position="106"/>
    </location>
</feature>
<dbReference type="RefSeq" id="XP_070899343.1">
    <property type="nucleotide sequence ID" value="XM_071045580.1"/>
</dbReference>
<comment type="caution">
    <text evidence="8">The sequence shown here is derived from an EMBL/GenBank/DDBJ whole genome shotgun (WGS) entry which is preliminary data.</text>
</comment>
<feature type="compositionally biased region" description="Polar residues" evidence="6">
    <location>
        <begin position="629"/>
        <end position="649"/>
    </location>
</feature>
<dbReference type="PANTHER" id="PTHR47424:SF15">
    <property type="entry name" value="ZN(II)2CYS6 TRANSCRIPTION FACTOR (EUROFUNG)"/>
    <property type="match status" value="1"/>
</dbReference>
<feature type="domain" description="Zn(2)-C6 fungal-type" evidence="7">
    <location>
        <begin position="23"/>
        <end position="52"/>
    </location>
</feature>
<dbReference type="InterPro" id="IPR007219">
    <property type="entry name" value="XnlR_reg_dom"/>
</dbReference>
<protein>
    <recommendedName>
        <fullName evidence="7">Zn(2)-C6 fungal-type domain-containing protein</fullName>
    </recommendedName>
</protein>
<evidence type="ECO:0000256" key="2">
    <source>
        <dbReference type="ARBA" id="ARBA00023015"/>
    </source>
</evidence>
<dbReference type="PROSITE" id="PS00463">
    <property type="entry name" value="ZN2_CY6_FUNGAL_1"/>
    <property type="match status" value="1"/>
</dbReference>
<dbReference type="SUPFAM" id="SSF57701">
    <property type="entry name" value="Zn2/Cys6 DNA-binding domain"/>
    <property type="match status" value="1"/>
</dbReference>
<sequence length="729" mass="82241">MQPSDMVETESPSQQSGWRIPKACQECRKRKIKCNGETPCKTCQLRNTPCLYRDVTRSRKRKQHYEERESTSEAPGPTGPSRPESLQPPASHRPDPPLGFNNSVSATHMASPSSKVQLYYGSTSHFALINEIHRDLTAHPAIRAPGQGRVEEAGAGLDMLSFRCIYFGIPLDSNAPSVPDTKDPQLMFLPYHLASEFLQGFLYSLHGLMPIWSDETFQRRLEQLYDTRAPTNIDQSDGVLLMALAMGSCVTEHHAWGDILYERVKATCNPYDDNVTLQSHAHYTNERARPNSCFLHLGCAARKALAAGMHKESPSGSRDTIEYIEERRRTFWYLYVYETWICFHLGRPRSLLRRDIDVALPDDGFLHGLVFLSDAIARSADELYGRHHDSLLEMWKIAKSVRDDLRSFEFKMQRALGFGLDKRPQPGRIGVQQAIFNTLYYHTILLTFRPFLIFRGRWRQEMRASQANGNTGVKREAPSWLNDACDYALSAACRTIYFLCESYTTNELVREIRYHSYFLGSSCFALIFDLMHGKDLACTHLPWVHASLRGISTMRQDDPTKASMAAIQTVLKQINPAYEWIPPSANTNTNTNKPHRQPSTQSQPQSRSQSFSQPQHILPASKPYPTEQFFPSTSTPGTINTSTSATTSPRFDPLSATSIFFPGQDPNMLFDFQGNPLEQAMHMPATTGSVGTTDELDFTQSDMGFDFDFSSMDLGAFLSLSPAFEAALL</sequence>
<dbReference type="InterPro" id="IPR051127">
    <property type="entry name" value="Fungal_SecMet_Regulators"/>
</dbReference>